<accession>A0A6B0UB92</accession>
<keyword evidence="1" id="KW-0732">Signal</keyword>
<dbReference type="AlphaFoldDB" id="A0A6B0UB92"/>
<feature type="chain" id="PRO_5025611356" evidence="1">
    <location>
        <begin position="25"/>
        <end position="98"/>
    </location>
</feature>
<name>A0A6B0UB92_IXORI</name>
<feature type="signal peptide" evidence="1">
    <location>
        <begin position="1"/>
        <end position="24"/>
    </location>
</feature>
<organism evidence="2">
    <name type="scientific">Ixodes ricinus</name>
    <name type="common">Common tick</name>
    <name type="synonym">Acarus ricinus</name>
    <dbReference type="NCBI Taxonomy" id="34613"/>
    <lineage>
        <taxon>Eukaryota</taxon>
        <taxon>Metazoa</taxon>
        <taxon>Ecdysozoa</taxon>
        <taxon>Arthropoda</taxon>
        <taxon>Chelicerata</taxon>
        <taxon>Arachnida</taxon>
        <taxon>Acari</taxon>
        <taxon>Parasitiformes</taxon>
        <taxon>Ixodida</taxon>
        <taxon>Ixodoidea</taxon>
        <taxon>Ixodidae</taxon>
        <taxon>Ixodinae</taxon>
        <taxon>Ixodes</taxon>
    </lineage>
</organism>
<sequence>MRLKVMGHLSCTLMAVCSTPSSLGGEGPMGGEVGPAEKLRLILLMLWSAGSSRLRSRPCSTDRTVGRCTSCSRNRCEQQQAVTVICTVFRPAWHTSLR</sequence>
<protein>
    <submittedName>
        <fullName evidence="2">Putative secreted protein</fullName>
    </submittedName>
</protein>
<evidence type="ECO:0000256" key="1">
    <source>
        <dbReference type="SAM" id="SignalP"/>
    </source>
</evidence>
<dbReference type="EMBL" id="GIFC01005718">
    <property type="protein sequence ID" value="MXU87801.1"/>
    <property type="molecule type" value="Transcribed_RNA"/>
</dbReference>
<evidence type="ECO:0000313" key="2">
    <source>
        <dbReference type="EMBL" id="MXU87801.1"/>
    </source>
</evidence>
<proteinExistence type="predicted"/>
<reference evidence="2" key="1">
    <citation type="submission" date="2019-12" db="EMBL/GenBank/DDBJ databases">
        <title>An insight into the sialome of adult female Ixodes ricinus ticks feeding for 6 days.</title>
        <authorList>
            <person name="Perner J."/>
            <person name="Ribeiro J.M.C."/>
        </authorList>
    </citation>
    <scope>NUCLEOTIDE SEQUENCE</scope>
    <source>
        <strain evidence="2">Semi-engorged</strain>
        <tissue evidence="2">Salivary glands</tissue>
    </source>
</reference>